<dbReference type="SMART" id="SM00666">
    <property type="entry name" value="PB1"/>
    <property type="match status" value="1"/>
</dbReference>
<dbReference type="Pfam" id="PF00564">
    <property type="entry name" value="PB1"/>
    <property type="match status" value="1"/>
</dbReference>
<name>A0A1S4BKQ6_TOBAC</name>
<reference evidence="2" key="2">
    <citation type="submission" date="2025-08" db="UniProtKB">
        <authorList>
            <consortium name="RefSeq"/>
        </authorList>
    </citation>
    <scope>IDENTIFICATION</scope>
    <source>
        <tissue evidence="2">Leaf</tissue>
    </source>
</reference>
<dbReference type="Proteomes" id="UP000790787">
    <property type="component" value="Chromosome 16"/>
</dbReference>
<dbReference type="GeneID" id="107809381"/>
<dbReference type="PROSITE" id="PS51745">
    <property type="entry name" value="PB1"/>
    <property type="match status" value="1"/>
</dbReference>
<accession>A0A1S4BKQ6</accession>
<dbReference type="PANTHER" id="PTHR31066:SF54">
    <property type="entry name" value="MEDIATOR OF RNA POLYMERASE II TRANSCRIPTION SUBUNIT 8"/>
    <property type="match status" value="1"/>
</dbReference>
<keyword evidence="1" id="KW-1185">Reference proteome</keyword>
<organism evidence="1 2">
    <name type="scientific">Nicotiana tabacum</name>
    <name type="common">Common tobacco</name>
    <dbReference type="NCBI Taxonomy" id="4097"/>
    <lineage>
        <taxon>Eukaryota</taxon>
        <taxon>Viridiplantae</taxon>
        <taxon>Streptophyta</taxon>
        <taxon>Embryophyta</taxon>
        <taxon>Tracheophyta</taxon>
        <taxon>Spermatophyta</taxon>
        <taxon>Magnoliopsida</taxon>
        <taxon>eudicotyledons</taxon>
        <taxon>Gunneridae</taxon>
        <taxon>Pentapetalae</taxon>
        <taxon>asterids</taxon>
        <taxon>lamiids</taxon>
        <taxon>Solanales</taxon>
        <taxon>Solanaceae</taxon>
        <taxon>Nicotianoideae</taxon>
        <taxon>Nicotianeae</taxon>
        <taxon>Nicotiana</taxon>
    </lineage>
</organism>
<evidence type="ECO:0000313" key="2">
    <source>
        <dbReference type="RefSeq" id="XP_016489478.2"/>
    </source>
</evidence>
<proteinExistence type="predicted"/>
<dbReference type="Gene3D" id="3.10.20.90">
    <property type="entry name" value="Phosphatidylinositol 3-kinase Catalytic Subunit, Chain A, domain 1"/>
    <property type="match status" value="1"/>
</dbReference>
<dbReference type="RefSeq" id="XP_016489478.2">
    <property type="nucleotide sequence ID" value="XM_016633992.2"/>
</dbReference>
<protein>
    <submittedName>
        <fullName evidence="2">Uncharacterized protein LOC107809381</fullName>
    </submittedName>
</protein>
<dbReference type="AlphaFoldDB" id="A0A1S4BKQ6"/>
<reference evidence="1" key="1">
    <citation type="journal article" date="2014" name="Nat. Commun.">
        <title>The tobacco genome sequence and its comparison with those of tomato and potato.</title>
        <authorList>
            <person name="Sierro N."/>
            <person name="Battey J.N."/>
            <person name="Ouadi S."/>
            <person name="Bakaher N."/>
            <person name="Bovet L."/>
            <person name="Willig A."/>
            <person name="Goepfert S."/>
            <person name="Peitsch M.C."/>
            <person name="Ivanov N.V."/>
        </authorList>
    </citation>
    <scope>NUCLEOTIDE SEQUENCE [LARGE SCALE GENOMIC DNA]</scope>
</reference>
<gene>
    <name evidence="2" type="primary">LOC107809381</name>
</gene>
<dbReference type="PaxDb" id="4097-A0A1S4BKQ6"/>
<dbReference type="OMA" id="HAPQYLH"/>
<dbReference type="RefSeq" id="XP_016489478.1">
    <property type="nucleotide sequence ID" value="XM_016633992.1"/>
</dbReference>
<dbReference type="InterPro" id="IPR053198">
    <property type="entry name" value="Gynoecium_Dev_Regulator"/>
</dbReference>
<dbReference type="InterPro" id="IPR000270">
    <property type="entry name" value="PB1_dom"/>
</dbReference>
<dbReference type="OrthoDB" id="774308at2759"/>
<sequence>MEPPLLPGGPPISTTVTTASVVGTMTQPPPPTSSSHLNNYANSLDSASPKSRNSNSWDDQQPANAGGGGKLRLMCSYGGHIIPRPHDKSLCYIGGDTRIFVADRRTSLSDLSSRLSKTLLSGRPFWLKYQLPNEDLDSLISVTTDEDLENMIEEYDRVTKTSRIRVFLFTSEFDSVSSIGSLLESSTKSEDWFVHALNNGGNSGSITTTKVFSESSSVNCLLGLDDDVNCNVKGEKNVKLSAQDVQSVPDSPMVETTSSFGSTNSTPSLANLPPIKVHVEENNQRVGLEEQFSQLGVGVSKVDSSSPLAPAAPVTGAGFSGVPVVVGGDYGSRVFSDDERSEHSVGYRNLSQTQTQQQQQLQQQPPQLQQPKPVVVPSDLPSPNSVSSESSLSGQRHFFYQEPGGQIQSGNNRVSVNSVDPNNRPQVQQQVQDAGYALPVQYDQHQQMYQPQQYVHAGQYIHHTPSGPVPMTSYYPIYPSQQQNHPQHPALDHQYPVYFVQSRPSQAYNLPMQQTNYSESASTMPSNQPQTPSAPNMATPAAAYNHARNPAASKPEMNAGAYRTAATAAPQLVQITSGQHQQQYVGYSQIHHPSQSIAPTSAATANYAYEYSDPTNAQIYYTQSHAPQFAAQYQTIASSPAVGLPNTSSQLPSEKNQATN</sequence>
<dbReference type="KEGG" id="nta:107809381"/>
<dbReference type="InterPro" id="IPR053793">
    <property type="entry name" value="PB1-like"/>
</dbReference>
<dbReference type="CDD" id="cd06410">
    <property type="entry name" value="PB1_UP2"/>
    <property type="match status" value="1"/>
</dbReference>
<dbReference type="PANTHER" id="PTHR31066">
    <property type="entry name" value="OS05G0427100 PROTEIN-RELATED"/>
    <property type="match status" value="1"/>
</dbReference>
<dbReference type="STRING" id="4097.A0A1S4BKQ6"/>
<evidence type="ECO:0000313" key="1">
    <source>
        <dbReference type="Proteomes" id="UP000790787"/>
    </source>
</evidence>
<dbReference type="SUPFAM" id="SSF54277">
    <property type="entry name" value="CAD &amp; PB1 domains"/>
    <property type="match status" value="1"/>
</dbReference>